<dbReference type="Proteomes" id="UP000618818">
    <property type="component" value="Unassembled WGS sequence"/>
</dbReference>
<dbReference type="PANTHER" id="PTHR35807:SF1">
    <property type="entry name" value="TRANSCRIPTIONAL REGULATOR REDD"/>
    <property type="match status" value="1"/>
</dbReference>
<evidence type="ECO:0000256" key="1">
    <source>
        <dbReference type="ARBA" id="ARBA00023015"/>
    </source>
</evidence>
<dbReference type="Gene3D" id="1.10.10.10">
    <property type="entry name" value="Winged helix-like DNA-binding domain superfamily/Winged helix DNA-binding domain"/>
    <property type="match status" value="1"/>
</dbReference>
<protein>
    <submittedName>
        <fullName evidence="4">Transcriptional regulator</fullName>
    </submittedName>
</protein>
<evidence type="ECO:0000256" key="2">
    <source>
        <dbReference type="ARBA" id="ARBA00023163"/>
    </source>
</evidence>
<dbReference type="Pfam" id="PF03704">
    <property type="entry name" value="BTAD"/>
    <property type="match status" value="1"/>
</dbReference>
<keyword evidence="5" id="KW-1185">Reference proteome</keyword>
<dbReference type="RefSeq" id="WP_191195545.1">
    <property type="nucleotide sequence ID" value="NZ_JACXYZ010000002.1"/>
</dbReference>
<keyword evidence="1" id="KW-0805">Transcription regulation</keyword>
<evidence type="ECO:0000313" key="4">
    <source>
        <dbReference type="EMBL" id="MBD3925658.1"/>
    </source>
</evidence>
<dbReference type="InterPro" id="IPR036388">
    <property type="entry name" value="WH-like_DNA-bd_sf"/>
</dbReference>
<dbReference type="Gene3D" id="1.25.40.10">
    <property type="entry name" value="Tetratricopeptide repeat domain"/>
    <property type="match status" value="1"/>
</dbReference>
<feature type="domain" description="Bacterial transcriptional activator" evidence="3">
    <location>
        <begin position="94"/>
        <end position="225"/>
    </location>
</feature>
<accession>A0ABR8NBY1</accession>
<proteinExistence type="predicted"/>
<comment type="caution">
    <text evidence="4">The sequence shown here is derived from an EMBL/GenBank/DDBJ whole genome shotgun (WGS) entry which is preliminary data.</text>
</comment>
<dbReference type="PANTHER" id="PTHR35807">
    <property type="entry name" value="TRANSCRIPTIONAL REGULATOR REDD-RELATED"/>
    <property type="match status" value="1"/>
</dbReference>
<dbReference type="SUPFAM" id="SSF48452">
    <property type="entry name" value="TPR-like"/>
    <property type="match status" value="1"/>
</dbReference>
<name>A0ABR8NBY1_9ACTN</name>
<dbReference type="SMART" id="SM01043">
    <property type="entry name" value="BTAD"/>
    <property type="match status" value="1"/>
</dbReference>
<dbReference type="InterPro" id="IPR051677">
    <property type="entry name" value="AfsR-DnrI-RedD_regulator"/>
</dbReference>
<sequence>MPDVRLHLLGGFELTIDGHRAPTLQPGVQRLLAFVALTVRGVERDFAAQQLWPDSTEQRARANLRSSLWRLRRLDVELVETSPTRLRLAESVWVDTRDVVGELTASGVGRLDSPVAFDFLFVDLLPDWYDDWLTIEREKVRQLTLRMLETQARRALARGDASEAIQLALTAMAIDPLRETPCRLVMEAHLSEGNEFDAQRTLDDYRQRLTCDPRLAVSADALTLLARTPGPPALSVGESVAG</sequence>
<dbReference type="InterPro" id="IPR005158">
    <property type="entry name" value="BTAD"/>
</dbReference>
<organism evidence="4 5">
    <name type="scientific">Nocardioides cavernae</name>
    <dbReference type="NCBI Taxonomy" id="1921566"/>
    <lineage>
        <taxon>Bacteria</taxon>
        <taxon>Bacillati</taxon>
        <taxon>Actinomycetota</taxon>
        <taxon>Actinomycetes</taxon>
        <taxon>Propionibacteriales</taxon>
        <taxon>Nocardioidaceae</taxon>
        <taxon>Nocardioides</taxon>
    </lineage>
</organism>
<keyword evidence="2" id="KW-0804">Transcription</keyword>
<gene>
    <name evidence="4" type="ORF">IEZ26_13575</name>
</gene>
<dbReference type="EMBL" id="JACXYZ010000002">
    <property type="protein sequence ID" value="MBD3925658.1"/>
    <property type="molecule type" value="Genomic_DNA"/>
</dbReference>
<evidence type="ECO:0000313" key="5">
    <source>
        <dbReference type="Proteomes" id="UP000618818"/>
    </source>
</evidence>
<evidence type="ECO:0000259" key="3">
    <source>
        <dbReference type="SMART" id="SM01043"/>
    </source>
</evidence>
<reference evidence="4 5" key="1">
    <citation type="submission" date="2020-09" db="EMBL/GenBank/DDBJ databases">
        <title>novel species in genus Nocardioides.</title>
        <authorList>
            <person name="Zhang G."/>
        </authorList>
    </citation>
    <scope>NUCLEOTIDE SEQUENCE [LARGE SCALE GENOMIC DNA]</scope>
    <source>
        <strain evidence="4 5">KCTC 39551</strain>
    </source>
</reference>
<dbReference type="InterPro" id="IPR011990">
    <property type="entry name" value="TPR-like_helical_dom_sf"/>
</dbReference>